<gene>
    <name evidence="1" type="ORF">PENTCL1PPCAC_10892</name>
</gene>
<comment type="caution">
    <text evidence="1">The sequence shown here is derived from an EMBL/GenBank/DDBJ whole genome shotgun (WGS) entry which is preliminary data.</text>
</comment>
<dbReference type="AlphaFoldDB" id="A0AAV5T161"/>
<dbReference type="PANTHER" id="PTHR33845:SF1">
    <property type="entry name" value="C2H2-TYPE DOMAIN-CONTAINING PROTEIN"/>
    <property type="match status" value="1"/>
</dbReference>
<dbReference type="Proteomes" id="UP001432027">
    <property type="component" value="Unassembled WGS sequence"/>
</dbReference>
<evidence type="ECO:0008006" key="3">
    <source>
        <dbReference type="Google" id="ProtNLM"/>
    </source>
</evidence>
<keyword evidence="2" id="KW-1185">Reference proteome</keyword>
<name>A0AAV5T161_9BILA</name>
<sequence>IDAISKMTKVKVKEWSFSERQYGKGPSDRYAGYGKRHVRTYVNEGNDVMTPADLFNALNSAPQLKGVSFYLFDTKDNSNPPPKKTKIHRVTDYSHFEYGDDSVTAWKYRGGYLANCNAATNDFHYIKIGRRAEFWHYEPKNCENNVVRDTWEEEEEQEDEDEDCTVEPKGVFTGECGASFLRHGWLLNHLDYGKHLVQPWKTTSIE</sequence>
<reference evidence="1" key="1">
    <citation type="submission" date="2023-10" db="EMBL/GenBank/DDBJ databases">
        <title>Genome assembly of Pristionchus species.</title>
        <authorList>
            <person name="Yoshida K."/>
            <person name="Sommer R.J."/>
        </authorList>
    </citation>
    <scope>NUCLEOTIDE SEQUENCE</scope>
    <source>
        <strain evidence="1">RS0144</strain>
    </source>
</reference>
<feature type="non-terminal residue" evidence="1">
    <location>
        <position position="206"/>
    </location>
</feature>
<evidence type="ECO:0000313" key="2">
    <source>
        <dbReference type="Proteomes" id="UP001432027"/>
    </source>
</evidence>
<evidence type="ECO:0000313" key="1">
    <source>
        <dbReference type="EMBL" id="GMS88717.1"/>
    </source>
</evidence>
<protein>
    <recommendedName>
        <fullName evidence="3">C2H2-type domain-containing protein</fullName>
    </recommendedName>
</protein>
<organism evidence="1 2">
    <name type="scientific">Pristionchus entomophagus</name>
    <dbReference type="NCBI Taxonomy" id="358040"/>
    <lineage>
        <taxon>Eukaryota</taxon>
        <taxon>Metazoa</taxon>
        <taxon>Ecdysozoa</taxon>
        <taxon>Nematoda</taxon>
        <taxon>Chromadorea</taxon>
        <taxon>Rhabditida</taxon>
        <taxon>Rhabditina</taxon>
        <taxon>Diplogasteromorpha</taxon>
        <taxon>Diplogasteroidea</taxon>
        <taxon>Neodiplogasteridae</taxon>
        <taxon>Pristionchus</taxon>
    </lineage>
</organism>
<feature type="non-terminal residue" evidence="1">
    <location>
        <position position="1"/>
    </location>
</feature>
<dbReference type="PANTHER" id="PTHR33845">
    <property type="entry name" value="C2H2-TYPE DOMAIN-CONTAINING PROTEIN"/>
    <property type="match status" value="1"/>
</dbReference>
<proteinExistence type="predicted"/>
<dbReference type="EMBL" id="BTSX01000003">
    <property type="protein sequence ID" value="GMS88717.1"/>
    <property type="molecule type" value="Genomic_DNA"/>
</dbReference>
<accession>A0AAV5T161</accession>